<dbReference type="SUPFAM" id="SSF50129">
    <property type="entry name" value="GroES-like"/>
    <property type="match status" value="1"/>
</dbReference>
<dbReference type="InterPro" id="IPR049900">
    <property type="entry name" value="PKS_mFAS_DH"/>
</dbReference>
<dbReference type="OrthoDB" id="329835at2759"/>
<comment type="caution">
    <text evidence="14">The sequence shown here is derived from an EMBL/GenBank/DDBJ whole genome shotgun (WGS) entry which is preliminary data.</text>
</comment>
<dbReference type="Pfam" id="PF00698">
    <property type="entry name" value="Acyl_transf_1"/>
    <property type="match status" value="1"/>
</dbReference>
<dbReference type="Proteomes" id="UP000696573">
    <property type="component" value="Unassembled WGS sequence"/>
</dbReference>
<keyword evidence="1" id="KW-0596">Phosphopantetheine</keyword>
<dbReference type="Pfam" id="PF14765">
    <property type="entry name" value="PS-DH"/>
    <property type="match status" value="1"/>
</dbReference>
<evidence type="ECO:0000313" key="14">
    <source>
        <dbReference type="EMBL" id="CAH0042872.1"/>
    </source>
</evidence>
<evidence type="ECO:0000256" key="1">
    <source>
        <dbReference type="ARBA" id="ARBA00022450"/>
    </source>
</evidence>
<dbReference type="Gene3D" id="3.10.129.110">
    <property type="entry name" value="Polyketide synthase dehydratase"/>
    <property type="match status" value="1"/>
</dbReference>
<dbReference type="Pfam" id="PF08659">
    <property type="entry name" value="KR"/>
    <property type="match status" value="1"/>
</dbReference>
<evidence type="ECO:0000256" key="8">
    <source>
        <dbReference type="ARBA" id="ARBA00023315"/>
    </source>
</evidence>
<keyword evidence="3" id="KW-0489">Methyltransferase</keyword>
<evidence type="ECO:0000256" key="9">
    <source>
        <dbReference type="PROSITE-ProRule" id="PRU01363"/>
    </source>
</evidence>
<dbReference type="InterPro" id="IPR029063">
    <property type="entry name" value="SAM-dependent_MTases_sf"/>
</dbReference>
<evidence type="ECO:0000256" key="7">
    <source>
        <dbReference type="ARBA" id="ARBA00023268"/>
    </source>
</evidence>
<dbReference type="InterPro" id="IPR009081">
    <property type="entry name" value="PP-bd_ACP"/>
</dbReference>
<dbReference type="Gene3D" id="3.40.50.720">
    <property type="entry name" value="NAD(P)-binding Rossmann-like Domain"/>
    <property type="match status" value="2"/>
</dbReference>
<keyword evidence="6" id="KW-0560">Oxidoreductase</keyword>
<feature type="domain" description="Carrier" evidence="11">
    <location>
        <begin position="2476"/>
        <end position="2561"/>
    </location>
</feature>
<keyword evidence="8" id="KW-0012">Acyltransferase</keyword>
<feature type="domain" description="PKS/mFAS DH" evidence="13">
    <location>
        <begin position="995"/>
        <end position="1283"/>
    </location>
</feature>
<accession>A0A9N9W1U4</accession>
<evidence type="ECO:0000313" key="15">
    <source>
        <dbReference type="Proteomes" id="UP000696573"/>
    </source>
</evidence>
<proteinExistence type="predicted"/>
<dbReference type="InterPro" id="IPR013968">
    <property type="entry name" value="PKS_KR"/>
</dbReference>
<dbReference type="SUPFAM" id="SSF55048">
    <property type="entry name" value="Probable ACP-binding domain of malonyl-CoA ACP transacylase"/>
    <property type="match status" value="1"/>
</dbReference>
<dbReference type="InterPro" id="IPR020807">
    <property type="entry name" value="PKS_DH"/>
</dbReference>
<dbReference type="GO" id="GO:0004312">
    <property type="term" value="F:fatty acid synthase activity"/>
    <property type="evidence" value="ECO:0007669"/>
    <property type="project" value="TreeGrafter"/>
</dbReference>
<keyword evidence="7" id="KW-0511">Multifunctional enzyme</keyword>
<dbReference type="Pfam" id="PF08242">
    <property type="entry name" value="Methyltransf_12"/>
    <property type="match status" value="1"/>
</dbReference>
<dbReference type="Pfam" id="PF02801">
    <property type="entry name" value="Ketoacyl-synt_C"/>
    <property type="match status" value="2"/>
</dbReference>
<dbReference type="InterPro" id="IPR020806">
    <property type="entry name" value="PKS_PP-bd"/>
</dbReference>
<dbReference type="PROSITE" id="PS52004">
    <property type="entry name" value="KS3_2"/>
    <property type="match status" value="1"/>
</dbReference>
<dbReference type="InterPro" id="IPR057326">
    <property type="entry name" value="KR_dom"/>
</dbReference>
<dbReference type="Pfam" id="PF23114">
    <property type="entry name" value="NAD-bd_HRPKS_sdrA"/>
    <property type="match status" value="1"/>
</dbReference>
<sequence>MASPLPATVPNGLDSNPITDANAVLPVSESDSETGHVQNESWPARASSASSVDSSHPNPGAGDASSTLVICGMAMRLPGNINSEDQFWDFLVNKRDARDKIPESRYNAAAFFGDASRMETDASAEHETRFINDTEITAPASEANIQAINDQAFGYTLNQVDLSQFDASFFSMTRQELEWTDPQQRLLLELTRECLENSGELNWRGKEIGCYVGVFGEDWLDIHSKDPQELAMYKLTGHGDFLLGNRISYEYDFKGPSMTIRTGCSSALVGMDLACKALQAGQINAAVVAGSNLILSPSTTQLMFKQGVLSPDVSCKTFDAKANGYARAEGLNMLYVKRLEDALRDGNPIRAVIRSTASNSDGKTMGLSHPSTAGHEALIRSCYETAGISDYCRTAFFECHGTGTSTGDPVELTAVANVFKERGIYIGSIKVMFYGFSIATEAKNFSQPNLGHSEGASGLTGVIKAILALENRTIPPNIKYSNPNPRIPFKEGRLSVPVDNTPWPEDRDERVSVNSFGLGGSNAHIILDSARSIGTGSQDILQPQETKEQKLLVFTANHPESAQKGAELYAKYAEEHVDKLDDLEYTLALRREHLPYRTFAVYDGTGAPEFFPASKIPSSSPTVAFVFTGQGAQWATMGRRLLSDFASAQKDVEILDETLSKVTPAPSWTIQGELAKDAQETRVGQAEFSQPLCTAIQIIIVNLLRRWGIEPAAVVGHSSGEIAASYASGALTMEEAIVCSYLRGLVTKQQKRRGGMAAIGLGRDAVQRYLVEGTVVACENSPASVTLSGDEDKIDLVIQAIKDNEEGVLARRLKVEMAYHSHHMQEIGDVYEQMLLPALSAKSCSLPLYSTVTGKLMDSDSAPDSKYWRSNLESPVLFNTAVAQLIKDLPSENLVLLEIGPHSALAGPVRQITKAAKAKSVTYIPTLVRGEVDSKAILKTAGQLFQKGAAVSFKNIAKPGEVLTNTPTYPWHHDTKYWAESRVSKEWRQRTFPHHELLGARVIESSELEPMWRNVLRLDQIPWCKDHMLGADIIFPAAGYMVMALEAMRQVSGTEEYSLRNVTLKSALVLLESSEVETMFSLRPLRLTNSLDSVWHEFNISSYNGTTWTKHCSGQIRAGSDNPPQPRVISHHPRKIHRESWYQTMREAGLNYGPFFQGLQQGTSHPLRDVAAAHLSNNIPGIKQDPHPHHFHAATIDSCLQLYPAATARGLARDFGKMSVPAFVGEIYIRRPTPSGLVSIEVNAENTAKGAIHGDCLGVSDTGEVVLQLRDVRLTPMDDGNEAAKRNSHSAVRLQWKPDIYFQDMGKLVTSSKHIREPYWPLQKLVLLCCVEARDRLASLPPSPLDHMRKFQTWVAKQVEDAESNGYLFVDNVKALTSLPSAERAALISDYAQQLRETQVAPVGIAVWRVFNDIEGIYSGEVDPLAILRQDEILTKLYNLADAWDYSPFLRSLRHRTPHLRVLEIGAGTGATTELILQGLISDAGERMYFSYTYTDISAGFFPAAKERFKNAQAMEFRPLDISQTPESQGFTPHSYDLVVATNVLHATSCLKETLANINQLLKPDGKLLMQELCTSTRWVNYAVGVLPGWWLGEADNRPEEPYVSLERWTQELTDAGFAGADAIIVDDEMPFQTNATIIASPAVEYPTATSVSLLSRDPEGPVAKALAEFLQAQGLAVEFVSLSDKPNQGVISILDLEGSSILEDISAETYANLKAFLLETPATGLLWLTKPCQIQSTEPQYAAILGLTRVLRNELGVNNLVTLELDDHNSPEAIKCIYTLYQRMQQKSNETNEVDADCEYAFSNGSVNIPRFNWISVPGELATKSNKSLTPKALEIGKRGSLKSLQWVDRPEIKLEGDEIAVQVRAVGMNFKDILIAMGVVDGSKEDGNGLGFECSGVIEALGPEVPSDLKVGDRVMVFAGNSYSTVLKTRAALCTKMPDTLSFEEAASMPCVYGTVVYGLQDLARLEAGQSVLIHSACGGVGIAAIQICRMLGAEIFATVGNDEKVQYLQDTFKIPRNRIFNSRDSSFYAGVMRETNGEGVDVVLNSLSGDLLHASWDCVAKFGSMIELGKRDFIGQGRLAMDPFEDNRAFFGVHVAPICAERPNKIRTLLKRCMDFYTQGLIGPIRPVTVFDAVNIQEAFRTMSKGQHIGKLVVRMPEDPSVLDVTAVRNQFKLRPDVSYLLVGGLGGLGRSMSTWMAEKGAKNLIYLSRGATSKADETITLLVEELAAAGCTVQLVQGSVTNLDDLERVKSEARLPIAGVINASMVLRDSMFADMSHEDWEAAAEPKVRGTWNLHKAFKDHKLDFFVLYSSFSGLVGQRGQANYASANTFLDAFVQFRHGQGLAASVLDIGAMADVGYVSRNARVMENFRAASVAVLRERHLLDALELAMMISAPPAARTTESDRGYVSVSQIGLGLRTTQPIASPNNRVIWRRDPRMGLYRNIEEVVDGVNSGGSSEQDALRNLLAEADGNPDLLKEAEFVTSLAQQIGTTLFNFMMKPLDELDVTVPLANFGIDSLVGIELRSWFRQRLSLDVSVLEIMNSESLTSLAEFVANGLLVKMDLNAPEEAKAKSG</sequence>
<dbReference type="SMART" id="SM00826">
    <property type="entry name" value="PKS_DH"/>
    <property type="match status" value="1"/>
</dbReference>
<gene>
    <name evidence="14" type="ORF">CRHIZ90672A_00004855</name>
</gene>
<dbReference type="InterPro" id="IPR032821">
    <property type="entry name" value="PKS_assoc"/>
</dbReference>
<dbReference type="InterPro" id="IPR014030">
    <property type="entry name" value="Ketoacyl_synth_N"/>
</dbReference>
<dbReference type="Pfam" id="PF21089">
    <property type="entry name" value="PKS_DH_N"/>
    <property type="match status" value="1"/>
</dbReference>
<dbReference type="GO" id="GO:1901336">
    <property type="term" value="P:lactone biosynthetic process"/>
    <property type="evidence" value="ECO:0007669"/>
    <property type="project" value="UniProtKB-ARBA"/>
</dbReference>
<feature type="active site" description="Proton donor; for dehydratase activity" evidence="9">
    <location>
        <position position="1197"/>
    </location>
</feature>
<dbReference type="GO" id="GO:0044550">
    <property type="term" value="P:secondary metabolite biosynthetic process"/>
    <property type="evidence" value="ECO:0007669"/>
    <property type="project" value="TreeGrafter"/>
</dbReference>
<dbReference type="FunFam" id="3.40.50.720:FF:000209">
    <property type="entry name" value="Polyketide synthase Pks12"/>
    <property type="match status" value="1"/>
</dbReference>
<evidence type="ECO:0000259" key="12">
    <source>
        <dbReference type="PROSITE" id="PS52004"/>
    </source>
</evidence>
<keyword evidence="2" id="KW-0597">Phosphoprotein</keyword>
<evidence type="ECO:0000256" key="2">
    <source>
        <dbReference type="ARBA" id="ARBA00022553"/>
    </source>
</evidence>
<dbReference type="Gene3D" id="3.40.366.10">
    <property type="entry name" value="Malonyl-Coenzyme A Acyl Carrier Protein, domain 2"/>
    <property type="match status" value="1"/>
</dbReference>
<dbReference type="InterPro" id="IPR020843">
    <property type="entry name" value="ER"/>
</dbReference>
<feature type="domain" description="Ketosynthase family 3 (KS3)" evidence="12">
    <location>
        <begin position="65"/>
        <end position="529"/>
    </location>
</feature>
<dbReference type="Pfam" id="PF13602">
    <property type="entry name" value="ADH_zinc_N_2"/>
    <property type="match status" value="1"/>
</dbReference>
<dbReference type="SUPFAM" id="SSF53901">
    <property type="entry name" value="Thiolase-like"/>
    <property type="match status" value="1"/>
</dbReference>
<dbReference type="SMART" id="SM00823">
    <property type="entry name" value="PKS_PP"/>
    <property type="match status" value="1"/>
</dbReference>
<dbReference type="GO" id="GO:0008168">
    <property type="term" value="F:methyltransferase activity"/>
    <property type="evidence" value="ECO:0007669"/>
    <property type="project" value="UniProtKB-KW"/>
</dbReference>
<evidence type="ECO:0000256" key="4">
    <source>
        <dbReference type="ARBA" id="ARBA00022679"/>
    </source>
</evidence>
<evidence type="ECO:0000256" key="10">
    <source>
        <dbReference type="SAM" id="MobiDB-lite"/>
    </source>
</evidence>
<keyword evidence="15" id="KW-1185">Reference proteome</keyword>
<feature type="region of interest" description="C-terminal hotdog fold" evidence="9">
    <location>
        <begin position="1133"/>
        <end position="1283"/>
    </location>
</feature>
<dbReference type="PANTHER" id="PTHR43775:SF49">
    <property type="entry name" value="SYNTHASE, PUTATIVE (JCVI)-RELATED"/>
    <property type="match status" value="1"/>
</dbReference>
<dbReference type="GO" id="GO:0032259">
    <property type="term" value="P:methylation"/>
    <property type="evidence" value="ECO:0007669"/>
    <property type="project" value="UniProtKB-KW"/>
</dbReference>
<feature type="compositionally biased region" description="Low complexity" evidence="10">
    <location>
        <begin position="44"/>
        <end position="55"/>
    </location>
</feature>
<dbReference type="InterPro" id="IPR036736">
    <property type="entry name" value="ACP-like_sf"/>
</dbReference>
<dbReference type="InterPro" id="IPR011032">
    <property type="entry name" value="GroES-like_sf"/>
</dbReference>
<dbReference type="Pfam" id="PF16197">
    <property type="entry name" value="KAsynt_C_assoc"/>
    <property type="match status" value="1"/>
</dbReference>
<dbReference type="CDD" id="cd00833">
    <property type="entry name" value="PKS"/>
    <property type="match status" value="1"/>
</dbReference>
<feature type="region of interest" description="Disordered" evidence="10">
    <location>
        <begin position="1"/>
        <end position="63"/>
    </location>
</feature>
<dbReference type="SMART" id="SM00829">
    <property type="entry name" value="PKS_ER"/>
    <property type="match status" value="1"/>
</dbReference>
<dbReference type="SUPFAM" id="SSF53335">
    <property type="entry name" value="S-adenosyl-L-methionine-dependent methyltransferases"/>
    <property type="match status" value="1"/>
</dbReference>
<dbReference type="SMART" id="SM00822">
    <property type="entry name" value="PKS_KR"/>
    <property type="match status" value="1"/>
</dbReference>
<evidence type="ECO:0000259" key="13">
    <source>
        <dbReference type="PROSITE" id="PS52019"/>
    </source>
</evidence>
<dbReference type="SUPFAM" id="SSF47336">
    <property type="entry name" value="ACP-like"/>
    <property type="match status" value="1"/>
</dbReference>
<dbReference type="Pfam" id="PF00109">
    <property type="entry name" value="ketoacyl-synt"/>
    <property type="match status" value="2"/>
</dbReference>
<evidence type="ECO:0000259" key="11">
    <source>
        <dbReference type="PROSITE" id="PS50075"/>
    </source>
</evidence>
<dbReference type="InterPro" id="IPR049552">
    <property type="entry name" value="PKS_DH_N"/>
</dbReference>
<dbReference type="InterPro" id="IPR001227">
    <property type="entry name" value="Ac_transferase_dom_sf"/>
</dbReference>
<dbReference type="SUPFAM" id="SSF51735">
    <property type="entry name" value="NAD(P)-binding Rossmann-fold domains"/>
    <property type="match status" value="2"/>
</dbReference>
<reference evidence="14" key="1">
    <citation type="submission" date="2021-10" db="EMBL/GenBank/DDBJ databases">
        <authorList>
            <person name="Piombo E."/>
        </authorList>
    </citation>
    <scope>NUCLEOTIDE SEQUENCE</scope>
</reference>
<dbReference type="InterPro" id="IPR013154">
    <property type="entry name" value="ADH-like_N"/>
</dbReference>
<evidence type="ECO:0000256" key="6">
    <source>
        <dbReference type="ARBA" id="ARBA00023002"/>
    </source>
</evidence>
<name>A0A9N9W1U4_9HYPO</name>
<dbReference type="CDD" id="cd02440">
    <property type="entry name" value="AdoMet_MTases"/>
    <property type="match status" value="1"/>
</dbReference>
<dbReference type="Gene3D" id="3.90.180.10">
    <property type="entry name" value="Medium-chain alcohol dehydrogenases, catalytic domain"/>
    <property type="match status" value="1"/>
</dbReference>
<keyword evidence="5" id="KW-0521">NADP</keyword>
<dbReference type="Gene3D" id="1.10.1200.10">
    <property type="entry name" value="ACP-like"/>
    <property type="match status" value="1"/>
</dbReference>
<feature type="active site" description="Proton acceptor; for dehydratase activity" evidence="9">
    <location>
        <position position="1027"/>
    </location>
</feature>
<dbReference type="CDD" id="cd05195">
    <property type="entry name" value="enoyl_red"/>
    <property type="match status" value="1"/>
</dbReference>
<dbReference type="Pfam" id="PF08240">
    <property type="entry name" value="ADH_N"/>
    <property type="match status" value="1"/>
</dbReference>
<dbReference type="InterPro" id="IPR050091">
    <property type="entry name" value="PKS_NRPS_Biosynth_Enz"/>
</dbReference>
<protein>
    <submittedName>
        <fullName evidence="14">Uncharacterized protein</fullName>
    </submittedName>
</protein>
<dbReference type="Gene3D" id="3.40.50.150">
    <property type="entry name" value="Vaccinia Virus protein VP39"/>
    <property type="match status" value="1"/>
</dbReference>
<dbReference type="GO" id="GO:0016491">
    <property type="term" value="F:oxidoreductase activity"/>
    <property type="evidence" value="ECO:0007669"/>
    <property type="project" value="UniProtKB-KW"/>
</dbReference>
<dbReference type="GO" id="GO:0031177">
    <property type="term" value="F:phosphopantetheine binding"/>
    <property type="evidence" value="ECO:0007669"/>
    <property type="project" value="InterPro"/>
</dbReference>
<dbReference type="InterPro" id="IPR020841">
    <property type="entry name" value="PKS_Beta-ketoAc_synthase_dom"/>
</dbReference>
<dbReference type="InterPro" id="IPR036291">
    <property type="entry name" value="NAD(P)-bd_dom_sf"/>
</dbReference>
<evidence type="ECO:0000256" key="5">
    <source>
        <dbReference type="ARBA" id="ARBA00022857"/>
    </source>
</evidence>
<feature type="region of interest" description="N-terminal hotdog fold" evidence="9">
    <location>
        <begin position="995"/>
        <end position="1123"/>
    </location>
</feature>
<dbReference type="InterPro" id="IPR013217">
    <property type="entry name" value="Methyltransf_12"/>
</dbReference>
<dbReference type="InterPro" id="IPR016039">
    <property type="entry name" value="Thiolase-like"/>
</dbReference>
<dbReference type="PANTHER" id="PTHR43775">
    <property type="entry name" value="FATTY ACID SYNTHASE"/>
    <property type="match status" value="1"/>
</dbReference>
<dbReference type="GO" id="GO:0006633">
    <property type="term" value="P:fatty acid biosynthetic process"/>
    <property type="evidence" value="ECO:0007669"/>
    <property type="project" value="TreeGrafter"/>
</dbReference>
<dbReference type="PROSITE" id="PS50075">
    <property type="entry name" value="CARRIER"/>
    <property type="match status" value="1"/>
</dbReference>
<dbReference type="SMART" id="SM00825">
    <property type="entry name" value="PKS_KS"/>
    <property type="match status" value="1"/>
</dbReference>
<evidence type="ECO:0000256" key="3">
    <source>
        <dbReference type="ARBA" id="ARBA00022603"/>
    </source>
</evidence>
<dbReference type="EMBL" id="CABFNQ020000768">
    <property type="protein sequence ID" value="CAH0042872.1"/>
    <property type="molecule type" value="Genomic_DNA"/>
</dbReference>
<dbReference type="InterPro" id="IPR049551">
    <property type="entry name" value="PKS_DH_C"/>
</dbReference>
<keyword evidence="4" id="KW-0808">Transferase</keyword>
<dbReference type="PROSITE" id="PS52019">
    <property type="entry name" value="PKS_MFAS_DH"/>
    <property type="match status" value="1"/>
</dbReference>
<dbReference type="InterPro" id="IPR016036">
    <property type="entry name" value="Malonyl_transacylase_ACP-bd"/>
</dbReference>
<organism evidence="14 15">
    <name type="scientific">Clonostachys rhizophaga</name>
    <dbReference type="NCBI Taxonomy" id="160324"/>
    <lineage>
        <taxon>Eukaryota</taxon>
        <taxon>Fungi</taxon>
        <taxon>Dikarya</taxon>
        <taxon>Ascomycota</taxon>
        <taxon>Pezizomycotina</taxon>
        <taxon>Sordariomycetes</taxon>
        <taxon>Hypocreomycetidae</taxon>
        <taxon>Hypocreales</taxon>
        <taxon>Bionectriaceae</taxon>
        <taxon>Clonostachys</taxon>
    </lineage>
</organism>
<dbReference type="InterPro" id="IPR056501">
    <property type="entry name" value="NAD-bd_HRPKS_sdrA"/>
</dbReference>
<dbReference type="SUPFAM" id="SSF52151">
    <property type="entry name" value="FabD/lysophospholipase-like"/>
    <property type="match status" value="1"/>
</dbReference>
<dbReference type="Gene3D" id="3.40.47.10">
    <property type="match status" value="1"/>
</dbReference>
<dbReference type="InterPro" id="IPR016035">
    <property type="entry name" value="Acyl_Trfase/lysoPLipase"/>
</dbReference>
<dbReference type="InterPro" id="IPR042104">
    <property type="entry name" value="PKS_dehydratase_sf"/>
</dbReference>
<dbReference type="Pfam" id="PF00550">
    <property type="entry name" value="PP-binding"/>
    <property type="match status" value="1"/>
</dbReference>
<dbReference type="SMART" id="SM00827">
    <property type="entry name" value="PKS_AT"/>
    <property type="match status" value="1"/>
</dbReference>
<dbReference type="InterPro" id="IPR014043">
    <property type="entry name" value="Acyl_transferase_dom"/>
</dbReference>
<dbReference type="InterPro" id="IPR014031">
    <property type="entry name" value="Ketoacyl_synth_C"/>
</dbReference>